<dbReference type="EMBL" id="ATCF01000016">
    <property type="protein sequence ID" value="EPD99482.1"/>
    <property type="molecule type" value="Genomic_DNA"/>
</dbReference>
<dbReference type="PROSITE" id="PS50110">
    <property type="entry name" value="RESPONSE_REGULATORY"/>
    <property type="match status" value="1"/>
</dbReference>
<feature type="domain" description="Response regulatory" evidence="11">
    <location>
        <begin position="3"/>
        <end position="121"/>
    </location>
</feature>
<dbReference type="InterPro" id="IPR006793">
    <property type="entry name" value="FaeA"/>
</dbReference>
<evidence type="ECO:0000256" key="3">
    <source>
        <dbReference type="ARBA" id="ARBA00022553"/>
    </source>
</evidence>
<dbReference type="PANTHER" id="PTHR45526">
    <property type="entry name" value="TRANSCRIPTIONAL REGULATORY PROTEIN DPIA"/>
    <property type="match status" value="1"/>
</dbReference>
<evidence type="ECO:0000256" key="8">
    <source>
        <dbReference type="ARBA" id="ARBA00023163"/>
    </source>
</evidence>
<dbReference type="InterPro" id="IPR036388">
    <property type="entry name" value="WH-like_DNA-bd_sf"/>
</dbReference>
<evidence type="ECO:0000256" key="2">
    <source>
        <dbReference type="ARBA" id="ARBA00022490"/>
    </source>
</evidence>
<evidence type="ECO:0000256" key="6">
    <source>
        <dbReference type="ARBA" id="ARBA00023125"/>
    </source>
</evidence>
<dbReference type="GO" id="GO:0003700">
    <property type="term" value="F:DNA-binding transcription factor activity"/>
    <property type="evidence" value="ECO:0007669"/>
    <property type="project" value="InterPro"/>
</dbReference>
<comment type="subcellular location">
    <subcellularLocation>
        <location evidence="1 9">Cytoplasm</location>
    </subcellularLocation>
</comment>
<proteinExistence type="predicted"/>
<dbReference type="InterPro" id="IPR024187">
    <property type="entry name" value="Sig_transdc_resp-reg_cit/mal"/>
</dbReference>
<keyword evidence="7 9" id="KW-0010">Activator</keyword>
<sequence>MIRVMIVEDDPMVASVNETYLSRLPGFCVIAKAADGLQALEKIKALSGSVDLVLLDVFMPKMDGLSFLEHLKNLAPSVSVIMITASQNKESLRTALAHGVADYIIKPFTFERFKAALLTFAERWRLLHEAEDFDQSDLDNIFHRGAPPQQFSKGIDADTLEKILASVNAASVPVSTQEVADDVGLSRISVRKYLSYLEENNRIQGELSYGGKGRPVKLYRAL</sequence>
<dbReference type="eggNOG" id="COG4565">
    <property type="taxonomic scope" value="Bacteria"/>
</dbReference>
<dbReference type="InterPro" id="IPR001789">
    <property type="entry name" value="Sig_transdc_resp-reg_receiver"/>
</dbReference>
<dbReference type="HOGENOM" id="CLU_000445_39_0_4"/>
<evidence type="ECO:0000256" key="5">
    <source>
        <dbReference type="ARBA" id="ARBA00023015"/>
    </source>
</evidence>
<keyword evidence="6 9" id="KW-0238">DNA-binding</keyword>
<feature type="modified residue" description="4-aspartylphosphate" evidence="10">
    <location>
        <position position="56"/>
    </location>
</feature>
<keyword evidence="4 9" id="KW-0902">Two-component regulatory system</keyword>
<dbReference type="PIRSF" id="PIRSF006171">
    <property type="entry name" value="RR_citrat_malat"/>
    <property type="match status" value="1"/>
</dbReference>
<dbReference type="Gene3D" id="3.40.50.2300">
    <property type="match status" value="1"/>
</dbReference>
<keyword evidence="8 9" id="KW-0804">Transcription</keyword>
<dbReference type="GO" id="GO:0000156">
    <property type="term" value="F:phosphorelay response regulator activity"/>
    <property type="evidence" value="ECO:0007669"/>
    <property type="project" value="TreeGrafter"/>
</dbReference>
<dbReference type="PATRIC" id="fig|1203554.3.peg.1204"/>
<dbReference type="SUPFAM" id="SSF52172">
    <property type="entry name" value="CheY-like"/>
    <property type="match status" value="1"/>
</dbReference>
<keyword evidence="3 10" id="KW-0597">Phosphoprotein</keyword>
<dbReference type="SMART" id="SM00448">
    <property type="entry name" value="REC"/>
    <property type="match status" value="1"/>
</dbReference>
<dbReference type="Pfam" id="PF00072">
    <property type="entry name" value="Response_reg"/>
    <property type="match status" value="1"/>
</dbReference>
<gene>
    <name evidence="12" type="ORF">HMPREF1476_01161</name>
</gene>
<name>S3BZJ0_9BURK</name>
<reference evidence="12 13" key="1">
    <citation type="submission" date="2013-04" db="EMBL/GenBank/DDBJ databases">
        <title>The Genome Sequence of Sutterella wadsworthensis HGA0223.</title>
        <authorList>
            <consortium name="The Broad Institute Genomics Platform"/>
            <person name="Earl A."/>
            <person name="Ward D."/>
            <person name="Feldgarden M."/>
            <person name="Gevers D."/>
            <person name="Schmidt T.M."/>
            <person name="Dover J."/>
            <person name="Dai D."/>
            <person name="Walker B."/>
            <person name="Young S."/>
            <person name="Zeng Q."/>
            <person name="Gargeya S."/>
            <person name="Fitzgerald M."/>
            <person name="Haas B."/>
            <person name="Abouelleil A."/>
            <person name="Allen A.W."/>
            <person name="Alvarado L."/>
            <person name="Arachchi H.M."/>
            <person name="Berlin A.M."/>
            <person name="Chapman S.B."/>
            <person name="Gainer-Dewar J."/>
            <person name="Goldberg J."/>
            <person name="Griggs A."/>
            <person name="Gujja S."/>
            <person name="Hansen M."/>
            <person name="Howarth C."/>
            <person name="Imamovic A."/>
            <person name="Ireland A."/>
            <person name="Larimer J."/>
            <person name="McCowan C."/>
            <person name="Murphy C."/>
            <person name="Pearson M."/>
            <person name="Poon T.W."/>
            <person name="Priest M."/>
            <person name="Roberts A."/>
            <person name="Saif S."/>
            <person name="Shea T."/>
            <person name="Sisk P."/>
            <person name="Sykes S."/>
            <person name="Wortman J."/>
            <person name="Nusbaum C."/>
            <person name="Birren B."/>
        </authorList>
    </citation>
    <scope>NUCLEOTIDE SEQUENCE [LARGE SCALE GENOMIC DNA]</scope>
    <source>
        <strain evidence="12 13">HGA0223</strain>
    </source>
</reference>
<keyword evidence="5 9" id="KW-0805">Transcription regulation</keyword>
<evidence type="ECO:0000313" key="12">
    <source>
        <dbReference type="EMBL" id="EPD99482.1"/>
    </source>
</evidence>
<comment type="caution">
    <text evidence="12">The sequence shown here is derived from an EMBL/GenBank/DDBJ whole genome shotgun (WGS) entry which is preliminary data.</text>
</comment>
<keyword evidence="13" id="KW-1185">Reference proteome</keyword>
<dbReference type="PANTHER" id="PTHR45526:SF1">
    <property type="entry name" value="TRANSCRIPTIONAL REGULATORY PROTEIN DCUR-RELATED"/>
    <property type="match status" value="1"/>
</dbReference>
<dbReference type="Pfam" id="PF04703">
    <property type="entry name" value="FaeA"/>
    <property type="match status" value="1"/>
</dbReference>
<evidence type="ECO:0000256" key="9">
    <source>
        <dbReference type="PIRNR" id="PIRNR006171"/>
    </source>
</evidence>
<organism evidence="12 13">
    <name type="scientific">Sutterella wadsworthensis HGA0223</name>
    <dbReference type="NCBI Taxonomy" id="1203554"/>
    <lineage>
        <taxon>Bacteria</taxon>
        <taxon>Pseudomonadati</taxon>
        <taxon>Pseudomonadota</taxon>
        <taxon>Betaproteobacteria</taxon>
        <taxon>Burkholderiales</taxon>
        <taxon>Sutterellaceae</taxon>
        <taxon>Sutterella</taxon>
    </lineage>
</organism>
<dbReference type="SUPFAM" id="SSF46785">
    <property type="entry name" value="Winged helix' DNA-binding domain"/>
    <property type="match status" value="1"/>
</dbReference>
<evidence type="ECO:0000259" key="11">
    <source>
        <dbReference type="PROSITE" id="PS50110"/>
    </source>
</evidence>
<evidence type="ECO:0000256" key="10">
    <source>
        <dbReference type="PROSITE-ProRule" id="PRU00169"/>
    </source>
</evidence>
<dbReference type="AlphaFoldDB" id="S3BZJ0"/>
<dbReference type="RefSeq" id="WP_016474439.1">
    <property type="nucleotide sequence ID" value="NZ_KE150480.1"/>
</dbReference>
<dbReference type="GO" id="GO:0003677">
    <property type="term" value="F:DNA binding"/>
    <property type="evidence" value="ECO:0007669"/>
    <property type="project" value="UniProtKB-KW"/>
</dbReference>
<keyword evidence="2 9" id="KW-0963">Cytoplasm</keyword>
<evidence type="ECO:0000256" key="7">
    <source>
        <dbReference type="ARBA" id="ARBA00023159"/>
    </source>
</evidence>
<evidence type="ECO:0000256" key="1">
    <source>
        <dbReference type="ARBA" id="ARBA00004496"/>
    </source>
</evidence>
<dbReference type="InterPro" id="IPR011006">
    <property type="entry name" value="CheY-like_superfamily"/>
</dbReference>
<evidence type="ECO:0000256" key="4">
    <source>
        <dbReference type="ARBA" id="ARBA00023012"/>
    </source>
</evidence>
<dbReference type="Proteomes" id="UP000014400">
    <property type="component" value="Unassembled WGS sequence"/>
</dbReference>
<accession>S3BZJ0</accession>
<dbReference type="STRING" id="1203554.HMPREF1476_01161"/>
<dbReference type="GO" id="GO:0005737">
    <property type="term" value="C:cytoplasm"/>
    <property type="evidence" value="ECO:0007669"/>
    <property type="project" value="UniProtKB-SubCell"/>
</dbReference>
<protein>
    <recommendedName>
        <fullName evidence="9">Transcriptional regulatory protein</fullName>
    </recommendedName>
</protein>
<dbReference type="InterPro" id="IPR051271">
    <property type="entry name" value="2C-system_Tx_regulators"/>
</dbReference>
<dbReference type="Gene3D" id="1.10.10.10">
    <property type="entry name" value="Winged helix-like DNA-binding domain superfamily/Winged helix DNA-binding domain"/>
    <property type="match status" value="1"/>
</dbReference>
<dbReference type="InterPro" id="IPR036390">
    <property type="entry name" value="WH_DNA-bd_sf"/>
</dbReference>
<evidence type="ECO:0000313" key="13">
    <source>
        <dbReference type="Proteomes" id="UP000014400"/>
    </source>
</evidence>